<dbReference type="PIRSF" id="PIRSF000267">
    <property type="entry name" value="Cyt_oxidse_sub2"/>
    <property type="match status" value="1"/>
</dbReference>
<accession>S7TFL1</accession>
<dbReference type="AlphaFoldDB" id="S7TFL1"/>
<dbReference type="GO" id="GO:0046872">
    <property type="term" value="F:metal ion binding"/>
    <property type="evidence" value="ECO:0007669"/>
    <property type="project" value="UniProtKB-KW"/>
</dbReference>
<dbReference type="PANTHER" id="PTHR43141:SF5">
    <property type="entry name" value="CYTOCHROME BD-I UBIQUINOL OXIDASE SUBUNIT 2"/>
    <property type="match status" value="1"/>
</dbReference>
<evidence type="ECO:0000313" key="14">
    <source>
        <dbReference type="Proteomes" id="UP000014975"/>
    </source>
</evidence>
<dbReference type="InterPro" id="IPR003317">
    <property type="entry name" value="Cyt-d_oxidase_su2"/>
</dbReference>
<dbReference type="STRING" id="1121439.dsat_2071"/>
<evidence type="ECO:0000256" key="11">
    <source>
        <dbReference type="ARBA" id="ARBA00023136"/>
    </source>
</evidence>
<keyword evidence="6 12" id="KW-0812">Transmembrane</keyword>
<keyword evidence="9 12" id="KW-1133">Transmembrane helix</keyword>
<keyword evidence="4" id="KW-1003">Cell membrane</keyword>
<evidence type="ECO:0000256" key="4">
    <source>
        <dbReference type="ARBA" id="ARBA00022475"/>
    </source>
</evidence>
<evidence type="ECO:0000256" key="2">
    <source>
        <dbReference type="ARBA" id="ARBA00007543"/>
    </source>
</evidence>
<name>S7TFL1_9BACT</name>
<protein>
    <submittedName>
        <fullName evidence="13">Cytochrome d ubiquinol oxidase, subunit II</fullName>
    </submittedName>
</protein>
<dbReference type="GO" id="GO:0009055">
    <property type="term" value="F:electron transfer activity"/>
    <property type="evidence" value="ECO:0007669"/>
    <property type="project" value="TreeGrafter"/>
</dbReference>
<evidence type="ECO:0000256" key="10">
    <source>
        <dbReference type="ARBA" id="ARBA00023004"/>
    </source>
</evidence>
<dbReference type="Pfam" id="PF02322">
    <property type="entry name" value="Cyt_bd_oxida_II"/>
    <property type="match status" value="1"/>
</dbReference>
<evidence type="ECO:0000256" key="3">
    <source>
        <dbReference type="ARBA" id="ARBA00022448"/>
    </source>
</evidence>
<dbReference type="GO" id="GO:0019646">
    <property type="term" value="P:aerobic electron transport chain"/>
    <property type="evidence" value="ECO:0007669"/>
    <property type="project" value="TreeGrafter"/>
</dbReference>
<keyword evidence="7" id="KW-0479">Metal-binding</keyword>
<evidence type="ECO:0000256" key="9">
    <source>
        <dbReference type="ARBA" id="ARBA00022989"/>
    </source>
</evidence>
<keyword evidence="8" id="KW-0249">Electron transport</keyword>
<keyword evidence="11 12" id="KW-0472">Membrane</keyword>
<keyword evidence="14" id="KW-1185">Reference proteome</keyword>
<feature type="transmembrane region" description="Helical" evidence="12">
    <location>
        <begin position="228"/>
        <end position="247"/>
    </location>
</feature>
<gene>
    <name evidence="13" type="ORF">dsat_2071</name>
</gene>
<evidence type="ECO:0000256" key="12">
    <source>
        <dbReference type="SAM" id="Phobius"/>
    </source>
</evidence>
<dbReference type="PATRIC" id="fig|1121439.3.peg.454"/>
<comment type="similarity">
    <text evidence="2">Belongs to the cytochrome ubiquinol oxidase subunit 2 family.</text>
</comment>
<comment type="subcellular location">
    <subcellularLocation>
        <location evidence="1">Cell membrane</location>
        <topology evidence="1">Multi-pass membrane protein</topology>
    </subcellularLocation>
</comment>
<dbReference type="PANTHER" id="PTHR43141">
    <property type="entry name" value="CYTOCHROME BD2 SUBUNIT II"/>
    <property type="match status" value="1"/>
</dbReference>
<feature type="transmembrane region" description="Helical" evidence="12">
    <location>
        <begin position="160"/>
        <end position="181"/>
    </location>
</feature>
<evidence type="ECO:0000256" key="7">
    <source>
        <dbReference type="ARBA" id="ARBA00022723"/>
    </source>
</evidence>
<feature type="transmembrane region" description="Helical" evidence="12">
    <location>
        <begin position="6"/>
        <end position="35"/>
    </location>
</feature>
<evidence type="ECO:0000256" key="6">
    <source>
        <dbReference type="ARBA" id="ARBA00022692"/>
    </source>
</evidence>
<evidence type="ECO:0000313" key="13">
    <source>
        <dbReference type="EMBL" id="EPR35370.1"/>
    </source>
</evidence>
<keyword evidence="5" id="KW-0349">Heme</keyword>
<evidence type="ECO:0000256" key="1">
    <source>
        <dbReference type="ARBA" id="ARBA00004651"/>
    </source>
</evidence>
<reference evidence="13 14" key="1">
    <citation type="journal article" date="2013" name="Genome Announc.">
        <title>Draft genome sequences for three mercury-methylating, sulfate-reducing bacteria.</title>
        <authorList>
            <person name="Brown S.D."/>
            <person name="Hurt R.A.Jr."/>
            <person name="Gilmour C.C."/>
            <person name="Elias D.A."/>
        </authorList>
    </citation>
    <scope>NUCLEOTIDE SEQUENCE [LARGE SCALE GENOMIC DNA]</scope>
    <source>
        <strain evidence="13 14">DSM 16529</strain>
    </source>
</reference>
<keyword evidence="10" id="KW-0408">Iron</keyword>
<dbReference type="NCBIfam" id="TIGR00203">
    <property type="entry name" value="cydB"/>
    <property type="match status" value="1"/>
</dbReference>
<proteinExistence type="inferred from homology"/>
<dbReference type="GO" id="GO:0070069">
    <property type="term" value="C:cytochrome complex"/>
    <property type="evidence" value="ECO:0007669"/>
    <property type="project" value="TreeGrafter"/>
</dbReference>
<comment type="caution">
    <text evidence="13">The sequence shown here is derived from an EMBL/GenBank/DDBJ whole genome shotgun (WGS) entry which is preliminary data.</text>
</comment>
<feature type="transmembrane region" description="Helical" evidence="12">
    <location>
        <begin position="193"/>
        <end position="216"/>
    </location>
</feature>
<dbReference type="GO" id="GO:0005886">
    <property type="term" value="C:plasma membrane"/>
    <property type="evidence" value="ECO:0007669"/>
    <property type="project" value="UniProtKB-SubCell"/>
</dbReference>
<feature type="transmembrane region" description="Helical" evidence="12">
    <location>
        <begin position="256"/>
        <end position="279"/>
    </location>
</feature>
<dbReference type="Proteomes" id="UP000014975">
    <property type="component" value="Unassembled WGS sequence"/>
</dbReference>
<dbReference type="RefSeq" id="WP_020885957.1">
    <property type="nucleotide sequence ID" value="NZ_ATHI01000004.1"/>
</dbReference>
<keyword evidence="3" id="KW-0813">Transport</keyword>
<feature type="transmembrane region" description="Helical" evidence="12">
    <location>
        <begin position="119"/>
        <end position="140"/>
    </location>
</feature>
<feature type="transmembrane region" description="Helical" evidence="12">
    <location>
        <begin position="299"/>
        <end position="321"/>
    </location>
</feature>
<dbReference type="eggNOG" id="COG1294">
    <property type="taxonomic scope" value="Bacteria"/>
</dbReference>
<dbReference type="GO" id="GO:0016682">
    <property type="term" value="F:oxidoreductase activity, acting on diphenols and related substances as donors, oxygen as acceptor"/>
    <property type="evidence" value="ECO:0007669"/>
    <property type="project" value="TreeGrafter"/>
</dbReference>
<evidence type="ECO:0000256" key="8">
    <source>
        <dbReference type="ARBA" id="ARBA00022982"/>
    </source>
</evidence>
<organism evidence="13 14">
    <name type="scientific">Alkalidesulfovibrio alkalitolerans DSM 16529</name>
    <dbReference type="NCBI Taxonomy" id="1121439"/>
    <lineage>
        <taxon>Bacteria</taxon>
        <taxon>Pseudomonadati</taxon>
        <taxon>Thermodesulfobacteriota</taxon>
        <taxon>Desulfovibrionia</taxon>
        <taxon>Desulfovibrionales</taxon>
        <taxon>Desulfovibrionaceae</taxon>
        <taxon>Alkalidesulfovibrio</taxon>
    </lineage>
</organism>
<sequence length="341" mass="37134">MLADIWFFLWGLLWAMYFVLDGFDLGAGTLMPFVAKSDDEKRTLLNAAGPFWDGNEVWLITAGGVTFAAFPQVYAAMFSGLYTALMLLLFALIVRAVSFEFRGKLDGPGWRKLWDGCQFVGSAAPAILLGVAFANIFAGLPVAEDGFIRAGILDLLNPYGLAGGVLFLTLFMVHGAIWLCIRSGGELHARARTAATVLWPVLVFVVLGFLVMTAVSTNLYANYLENPVLLLVPLVAVAGLVSMRVFIGARAWWKAFFASAATILGCTFFGIVGLFPALIPSSIDAAYSLTTRNASASELNMTIMLGVAAVFVPIVLIYQFWTYKTFATRLTQDDLDYDEAY</sequence>
<dbReference type="EMBL" id="ATHI01000004">
    <property type="protein sequence ID" value="EPR35370.1"/>
    <property type="molecule type" value="Genomic_DNA"/>
</dbReference>
<evidence type="ECO:0000256" key="5">
    <source>
        <dbReference type="ARBA" id="ARBA00022617"/>
    </source>
</evidence>
<feature type="transmembrane region" description="Helical" evidence="12">
    <location>
        <begin position="80"/>
        <end position="98"/>
    </location>
</feature>